<dbReference type="Gene3D" id="3.40.630.30">
    <property type="match status" value="1"/>
</dbReference>
<dbReference type="PROSITE" id="PS51186">
    <property type="entry name" value="GNAT"/>
    <property type="match status" value="1"/>
</dbReference>
<dbReference type="CDD" id="cd04301">
    <property type="entry name" value="NAT_SF"/>
    <property type="match status" value="1"/>
</dbReference>
<dbReference type="Proteomes" id="UP000707352">
    <property type="component" value="Unassembled WGS sequence"/>
</dbReference>
<organism evidence="4 5">
    <name type="scientific">Microvirga terricola</name>
    <dbReference type="NCBI Taxonomy" id="2719797"/>
    <lineage>
        <taxon>Bacteria</taxon>
        <taxon>Pseudomonadati</taxon>
        <taxon>Pseudomonadota</taxon>
        <taxon>Alphaproteobacteria</taxon>
        <taxon>Hyphomicrobiales</taxon>
        <taxon>Methylobacteriaceae</taxon>
        <taxon>Microvirga</taxon>
    </lineage>
</organism>
<dbReference type="SUPFAM" id="SSF55729">
    <property type="entry name" value="Acyl-CoA N-acyltransferases (Nat)"/>
    <property type="match status" value="1"/>
</dbReference>
<dbReference type="PANTHER" id="PTHR43877:SF2">
    <property type="entry name" value="AMINOALKYLPHOSPHONATE N-ACETYLTRANSFERASE-RELATED"/>
    <property type="match status" value="1"/>
</dbReference>
<sequence length="155" mass="17304">MIRKAVKSDEAAIRACAEKAYGRYVAAIGRKPAPMVADFASQIAASQVYLATDDGDNVQGFIVFFPREDHMFLENIAVQPAATGRGIGKSLIAFCEDEARRLSLGTVHLYTNEKMTDNLSMYPYLGYREVERRTEDGFKRVFFEKHLGCSDGPPR</sequence>
<dbReference type="Pfam" id="PF00583">
    <property type="entry name" value="Acetyltransf_1"/>
    <property type="match status" value="1"/>
</dbReference>
<evidence type="ECO:0000259" key="3">
    <source>
        <dbReference type="PROSITE" id="PS51186"/>
    </source>
</evidence>
<keyword evidence="1" id="KW-0808">Transferase</keyword>
<dbReference type="InterPro" id="IPR050832">
    <property type="entry name" value="Bact_Acetyltransf"/>
</dbReference>
<evidence type="ECO:0000313" key="4">
    <source>
        <dbReference type="EMBL" id="NIX77129.1"/>
    </source>
</evidence>
<dbReference type="EMBL" id="JAATJS010000003">
    <property type="protein sequence ID" value="NIX77129.1"/>
    <property type="molecule type" value="Genomic_DNA"/>
</dbReference>
<evidence type="ECO:0000256" key="2">
    <source>
        <dbReference type="ARBA" id="ARBA00023315"/>
    </source>
</evidence>
<keyword evidence="2" id="KW-0012">Acyltransferase</keyword>
<dbReference type="InterPro" id="IPR000182">
    <property type="entry name" value="GNAT_dom"/>
</dbReference>
<evidence type="ECO:0000313" key="5">
    <source>
        <dbReference type="Proteomes" id="UP000707352"/>
    </source>
</evidence>
<dbReference type="InterPro" id="IPR016181">
    <property type="entry name" value="Acyl_CoA_acyltransferase"/>
</dbReference>
<dbReference type="PANTHER" id="PTHR43877">
    <property type="entry name" value="AMINOALKYLPHOSPHONATE N-ACETYLTRANSFERASE-RELATED-RELATED"/>
    <property type="match status" value="1"/>
</dbReference>
<name>A0ABX0VBB0_9HYPH</name>
<accession>A0ABX0VBB0</accession>
<keyword evidence="5" id="KW-1185">Reference proteome</keyword>
<reference evidence="4 5" key="1">
    <citation type="submission" date="2020-03" db="EMBL/GenBank/DDBJ databases">
        <title>The genome sequence of Microvirga sp. c23x22.</title>
        <authorList>
            <person name="Zhang X."/>
        </authorList>
    </citation>
    <scope>NUCLEOTIDE SEQUENCE [LARGE SCALE GENOMIC DNA]</scope>
    <source>
        <strain evidence="5">c23x22</strain>
    </source>
</reference>
<protein>
    <submittedName>
        <fullName evidence="4">GNAT family N-acetyltransferase</fullName>
    </submittedName>
</protein>
<proteinExistence type="predicted"/>
<evidence type="ECO:0000256" key="1">
    <source>
        <dbReference type="ARBA" id="ARBA00022679"/>
    </source>
</evidence>
<comment type="caution">
    <text evidence="4">The sequence shown here is derived from an EMBL/GenBank/DDBJ whole genome shotgun (WGS) entry which is preliminary data.</text>
</comment>
<feature type="domain" description="N-acetyltransferase" evidence="3">
    <location>
        <begin position="1"/>
        <end position="148"/>
    </location>
</feature>
<gene>
    <name evidence="4" type="ORF">HB375_10945</name>
</gene>